<dbReference type="InterPro" id="IPR051599">
    <property type="entry name" value="Cell_Envelope_Assoc"/>
</dbReference>
<feature type="transmembrane region" description="Helical" evidence="1">
    <location>
        <begin position="6"/>
        <end position="24"/>
    </location>
</feature>
<comment type="caution">
    <text evidence="3">The sequence shown here is derived from an EMBL/GenBank/DDBJ whole genome shotgun (WGS) entry which is preliminary data.</text>
</comment>
<keyword evidence="1" id="KW-0472">Membrane</keyword>
<evidence type="ECO:0000259" key="2">
    <source>
        <dbReference type="Pfam" id="PF02698"/>
    </source>
</evidence>
<dbReference type="InterPro" id="IPR003848">
    <property type="entry name" value="DUF218"/>
</dbReference>
<feature type="domain" description="DUF218" evidence="2">
    <location>
        <begin position="169"/>
        <end position="318"/>
    </location>
</feature>
<gene>
    <name evidence="3" type="ORF">ACFQGP_02345</name>
</gene>
<dbReference type="Pfam" id="PF02698">
    <property type="entry name" value="DUF218"/>
    <property type="match status" value="1"/>
</dbReference>
<evidence type="ECO:0000313" key="4">
    <source>
        <dbReference type="Proteomes" id="UP001596289"/>
    </source>
</evidence>
<feature type="transmembrane region" description="Helical" evidence="1">
    <location>
        <begin position="31"/>
        <end position="52"/>
    </location>
</feature>
<dbReference type="PANTHER" id="PTHR30336">
    <property type="entry name" value="INNER MEMBRANE PROTEIN, PROBABLE PERMEASE"/>
    <property type="match status" value="1"/>
</dbReference>
<organism evidence="3 4">
    <name type="scientific">Loigolactobacillus jiayinensis</name>
    <dbReference type="NCBI Taxonomy" id="2486016"/>
    <lineage>
        <taxon>Bacteria</taxon>
        <taxon>Bacillati</taxon>
        <taxon>Bacillota</taxon>
        <taxon>Bacilli</taxon>
        <taxon>Lactobacillales</taxon>
        <taxon>Lactobacillaceae</taxon>
        <taxon>Loigolactobacillus</taxon>
    </lineage>
</organism>
<feature type="transmembrane region" description="Helical" evidence="1">
    <location>
        <begin position="133"/>
        <end position="159"/>
    </location>
</feature>
<protein>
    <submittedName>
        <fullName evidence="3">YdcF family protein</fullName>
    </submittedName>
</protein>
<feature type="transmembrane region" description="Helical" evidence="1">
    <location>
        <begin position="330"/>
        <end position="351"/>
    </location>
</feature>
<sequence length="352" mass="38604">MDPVIWLSGGAALVMLAVFLLSYWRERRRLLNGIWLNGFIICAGAWLLIVAVSSGQMWLLLPVLALGVTLILTFGLGLYAVIIFLLHNARQVWRRESHSLANLLGLLLALALSAYVVWQGLVLWGVIPSPLVLLFSFMPALLVYGFLNAWNYLTISLVYQLQRPRYRQQAIVVLGAGLIDGQRVSGLLAGRIKRGVDFYRQQIAKGGPAPVLVFSGGQGSDERLPEAVAMQQYAVSELGVPVTDTAVESQSVNTLENMRFSARLIEQRFGADYRAIFVSNGYHIFRAGLVARQAGFNANGIGARTAGYFRPTAWLREFAAIMVMHKRLHLIVAGIFVAVAVVQAVAAVIGLL</sequence>
<feature type="transmembrane region" description="Helical" evidence="1">
    <location>
        <begin position="106"/>
        <end position="127"/>
    </location>
</feature>
<keyword evidence="1" id="KW-0812">Transmembrane</keyword>
<dbReference type="Proteomes" id="UP001596289">
    <property type="component" value="Unassembled WGS sequence"/>
</dbReference>
<name>A0ABW1RDX4_9LACO</name>
<evidence type="ECO:0000256" key="1">
    <source>
        <dbReference type="SAM" id="Phobius"/>
    </source>
</evidence>
<dbReference type="Gene3D" id="3.40.50.620">
    <property type="entry name" value="HUPs"/>
    <property type="match status" value="1"/>
</dbReference>
<keyword evidence="4" id="KW-1185">Reference proteome</keyword>
<dbReference type="InterPro" id="IPR014729">
    <property type="entry name" value="Rossmann-like_a/b/a_fold"/>
</dbReference>
<reference evidence="4" key="1">
    <citation type="journal article" date="2019" name="Int. J. Syst. Evol. Microbiol.">
        <title>The Global Catalogue of Microorganisms (GCM) 10K type strain sequencing project: providing services to taxonomists for standard genome sequencing and annotation.</title>
        <authorList>
            <consortium name="The Broad Institute Genomics Platform"/>
            <consortium name="The Broad Institute Genome Sequencing Center for Infectious Disease"/>
            <person name="Wu L."/>
            <person name="Ma J."/>
        </authorList>
    </citation>
    <scope>NUCLEOTIDE SEQUENCE [LARGE SCALE GENOMIC DNA]</scope>
    <source>
        <strain evidence="4">CCM 8904</strain>
    </source>
</reference>
<proteinExistence type="predicted"/>
<dbReference type="RefSeq" id="WP_125551309.1">
    <property type="nucleotide sequence ID" value="NZ_JBHSSL010000018.1"/>
</dbReference>
<keyword evidence="1" id="KW-1133">Transmembrane helix</keyword>
<evidence type="ECO:0000313" key="3">
    <source>
        <dbReference type="EMBL" id="MFC6169415.1"/>
    </source>
</evidence>
<accession>A0ABW1RDX4</accession>
<dbReference type="EMBL" id="JBHSSL010000018">
    <property type="protein sequence ID" value="MFC6169415.1"/>
    <property type="molecule type" value="Genomic_DNA"/>
</dbReference>
<dbReference type="CDD" id="cd06259">
    <property type="entry name" value="YdcF-like"/>
    <property type="match status" value="1"/>
</dbReference>
<dbReference type="PANTHER" id="PTHR30336:SF18">
    <property type="entry name" value="MEMBRANE PROTEIN"/>
    <property type="match status" value="1"/>
</dbReference>
<feature type="transmembrane region" description="Helical" evidence="1">
    <location>
        <begin position="58"/>
        <end position="86"/>
    </location>
</feature>